<dbReference type="PANTHER" id="PTHR36115">
    <property type="entry name" value="PROLINE-RICH ANTIGEN HOMOLOG-RELATED"/>
    <property type="match status" value="1"/>
</dbReference>
<evidence type="ECO:0000256" key="4">
    <source>
        <dbReference type="ARBA" id="ARBA00022989"/>
    </source>
</evidence>
<keyword evidence="2" id="KW-1003">Cell membrane</keyword>
<feature type="compositionally biased region" description="Pro residues" evidence="6">
    <location>
        <begin position="160"/>
        <end position="170"/>
    </location>
</feature>
<dbReference type="EMBL" id="LZMF01000116">
    <property type="protein sequence ID" value="OBK85056.1"/>
    <property type="molecule type" value="Genomic_DNA"/>
</dbReference>
<comment type="subcellular location">
    <subcellularLocation>
        <location evidence="1">Cell membrane</location>
        <topology evidence="1">Multi-pass membrane protein</topology>
    </subcellularLocation>
</comment>
<organism evidence="9 10">
    <name type="scientific">Mycolicibacter sinensis (strain JDM601)</name>
    <name type="common">Mycobacterium sinense</name>
    <dbReference type="NCBI Taxonomy" id="875328"/>
    <lineage>
        <taxon>Bacteria</taxon>
        <taxon>Bacillati</taxon>
        <taxon>Actinomycetota</taxon>
        <taxon>Actinomycetes</taxon>
        <taxon>Mycobacteriales</taxon>
        <taxon>Mycobacteriaceae</taxon>
        <taxon>Mycolicibacter</taxon>
    </lineage>
</organism>
<comment type="caution">
    <text evidence="9">The sequence shown here is derived from an EMBL/GenBank/DDBJ whole genome shotgun (WGS) entry which is preliminary data.</text>
</comment>
<name>A0A1A3TQW6_MYCSD</name>
<feature type="region of interest" description="Disordered" evidence="6">
    <location>
        <begin position="160"/>
        <end position="188"/>
    </location>
</feature>
<accession>A0A1A3TQW6</accession>
<feature type="transmembrane region" description="Helical" evidence="7">
    <location>
        <begin position="121"/>
        <end position="144"/>
    </location>
</feature>
<evidence type="ECO:0000256" key="7">
    <source>
        <dbReference type="SAM" id="Phobius"/>
    </source>
</evidence>
<evidence type="ECO:0000259" key="8">
    <source>
        <dbReference type="Pfam" id="PF06271"/>
    </source>
</evidence>
<gene>
    <name evidence="9" type="ORF">A5648_08240</name>
</gene>
<feature type="transmembrane region" description="Helical" evidence="7">
    <location>
        <begin position="51"/>
        <end position="73"/>
    </location>
</feature>
<dbReference type="Proteomes" id="UP000093759">
    <property type="component" value="Unassembled WGS sequence"/>
</dbReference>
<feature type="transmembrane region" description="Helical" evidence="7">
    <location>
        <begin position="198"/>
        <end position="222"/>
    </location>
</feature>
<protein>
    <recommendedName>
        <fullName evidence="8">RDD domain-containing protein</fullName>
    </recommendedName>
</protein>
<dbReference type="AlphaFoldDB" id="A0A1A3TQW6"/>
<evidence type="ECO:0000256" key="3">
    <source>
        <dbReference type="ARBA" id="ARBA00022692"/>
    </source>
</evidence>
<keyword evidence="3 7" id="KW-0812">Transmembrane</keyword>
<reference evidence="10" key="1">
    <citation type="submission" date="2016-06" db="EMBL/GenBank/DDBJ databases">
        <authorList>
            <person name="Sutton G."/>
            <person name="Brinkac L."/>
            <person name="Sanka R."/>
            <person name="Adams M."/>
            <person name="Lau E."/>
            <person name="Garcia-Basteiro A."/>
            <person name="Lopez-Varela E."/>
            <person name="Palencia S."/>
        </authorList>
    </citation>
    <scope>NUCLEOTIDE SEQUENCE [LARGE SCALE GENOMIC DNA]</scope>
    <source>
        <strain evidence="10">1274684.2</strain>
    </source>
</reference>
<dbReference type="GO" id="GO:0005886">
    <property type="term" value="C:plasma membrane"/>
    <property type="evidence" value="ECO:0007669"/>
    <property type="project" value="UniProtKB-SubCell"/>
</dbReference>
<proteinExistence type="predicted"/>
<feature type="domain" description="RDD" evidence="8">
    <location>
        <begin position="192"/>
        <end position="354"/>
    </location>
</feature>
<feature type="transmembrane region" description="Helical" evidence="7">
    <location>
        <begin position="80"/>
        <end position="101"/>
    </location>
</feature>
<keyword evidence="4 7" id="KW-1133">Transmembrane helix</keyword>
<evidence type="ECO:0000256" key="1">
    <source>
        <dbReference type="ARBA" id="ARBA00004651"/>
    </source>
</evidence>
<evidence type="ECO:0000256" key="2">
    <source>
        <dbReference type="ARBA" id="ARBA00022475"/>
    </source>
</evidence>
<evidence type="ECO:0000313" key="9">
    <source>
        <dbReference type="EMBL" id="OBK85056.1"/>
    </source>
</evidence>
<evidence type="ECO:0000256" key="5">
    <source>
        <dbReference type="ARBA" id="ARBA00023136"/>
    </source>
</evidence>
<keyword evidence="5 7" id="KW-0472">Membrane</keyword>
<dbReference type="InterPro" id="IPR010432">
    <property type="entry name" value="RDD"/>
</dbReference>
<evidence type="ECO:0000313" key="10">
    <source>
        <dbReference type="Proteomes" id="UP000093759"/>
    </source>
</evidence>
<feature type="transmembrane region" description="Helical" evidence="7">
    <location>
        <begin position="234"/>
        <end position="254"/>
    </location>
</feature>
<dbReference type="InterPro" id="IPR051791">
    <property type="entry name" value="Pra-immunoreactive"/>
</dbReference>
<sequence length="534" mass="53984">MPWGIASLRDGAGAAQFALNGFGRLAYQPSARDSNPGAQLLADTLNRAGVLASPGLGAALLGAVGLAAAVVFLCSQKRSATAVAMIAVGLMASIASLAQIANVRGMFDGSADLAGAHFAPGFGVIVAVFAALALSALGITAFVLERGAIVRRARIVPPPAEHPDSAPTPAPSMHLPTAAPGLSSSPVPGAPAEAWPRLIAGAIDIAIAAVAAIGVGALAVTTAEFATASSPARVIWSLLTLLLVGAIPLGYFTASEARSGLTLGKRITGIVVQGPAGLAPSLRESFRRNAAHAVLGLALGLMCGAMILSFAILPSLLVAPLLLAYLAWLGAMAMSAFSNPGGNPWRLGVHDRCAQGPTRVVNRSALPLAPASAVPLAPWWAAAVAVALLMGLTGIADTALRVMSPGKSTAVAATPSTHTVTVQVPAPEASRQPAASLHPRPQIATAFPADGSRCPPRYGPTGVYTESAVANDHTSCPFAEEVRIAYADMGMPGSFQRLIVNSPVTRTSIEMTCGPAMAGFIVCRGGNDAVVYVN</sequence>
<evidence type="ECO:0000256" key="6">
    <source>
        <dbReference type="SAM" id="MobiDB-lite"/>
    </source>
</evidence>
<feature type="transmembrane region" description="Helical" evidence="7">
    <location>
        <begin position="293"/>
        <end position="326"/>
    </location>
</feature>
<dbReference type="Pfam" id="PF06271">
    <property type="entry name" value="RDD"/>
    <property type="match status" value="1"/>
</dbReference>